<dbReference type="Proteomes" id="UP000053555">
    <property type="component" value="Unassembled WGS sequence"/>
</dbReference>
<reference evidence="10 11" key="2">
    <citation type="submission" date="2018-09" db="EMBL/GenBank/DDBJ databases">
        <title>A high-quality reference genome of wild soybean provides a powerful tool to mine soybean genomes.</title>
        <authorList>
            <person name="Xie M."/>
            <person name="Chung C.Y.L."/>
            <person name="Li M.-W."/>
            <person name="Wong F.-L."/>
            <person name="Chan T.-F."/>
            <person name="Lam H.-M."/>
        </authorList>
    </citation>
    <scope>NUCLEOTIDE SEQUENCE [LARGE SCALE GENOMIC DNA]</scope>
    <source>
        <strain evidence="11">cv. W05</strain>
        <tissue evidence="10">Hypocotyl of etiolated seedlings</tissue>
    </source>
</reference>
<keyword evidence="11" id="KW-1185">Reference proteome</keyword>
<evidence type="ECO:0000256" key="7">
    <source>
        <dbReference type="SAM" id="MobiDB-lite"/>
    </source>
</evidence>
<comment type="function">
    <text evidence="6">Transcriptional repressor that regulates multiple aspects of plant growth and development.</text>
</comment>
<accession>A0A0B2PMQ5</accession>
<reference evidence="9" key="1">
    <citation type="submission" date="2014-07" db="EMBL/GenBank/DDBJ databases">
        <title>Identification of a novel salt tolerance gene in wild soybean by whole-genome sequencing.</title>
        <authorList>
            <person name="Lam H.-M."/>
            <person name="Qi X."/>
            <person name="Li M.-W."/>
            <person name="Liu X."/>
            <person name="Xie M."/>
            <person name="Ni M."/>
            <person name="Xu X."/>
        </authorList>
    </citation>
    <scope>NUCLEOTIDE SEQUENCE [LARGE SCALE GENOMIC DNA]</scope>
    <source>
        <tissue evidence="9">Root</tissue>
    </source>
</reference>
<dbReference type="Gramene" id="XM_028327992.1">
    <property type="protein sequence ID" value="XP_028183793.1"/>
    <property type="gene ID" value="LOC114370591"/>
</dbReference>
<evidence type="ECO:0000313" key="11">
    <source>
        <dbReference type="Proteomes" id="UP000289340"/>
    </source>
</evidence>
<dbReference type="EMBL" id="KN664506">
    <property type="protein sequence ID" value="KHN10380.1"/>
    <property type="molecule type" value="Genomic_DNA"/>
</dbReference>
<evidence type="ECO:0000256" key="4">
    <source>
        <dbReference type="ARBA" id="ARBA00023163"/>
    </source>
</evidence>
<feature type="region of interest" description="Disordered" evidence="7">
    <location>
        <begin position="1"/>
        <end position="35"/>
    </location>
</feature>
<dbReference type="GO" id="GO:0045892">
    <property type="term" value="P:negative regulation of DNA-templated transcription"/>
    <property type="evidence" value="ECO:0007669"/>
    <property type="project" value="UniProtKB-UniRule"/>
</dbReference>
<dbReference type="AlphaFoldDB" id="A0A0B2PMQ5"/>
<keyword evidence="3 6" id="KW-0805">Transcription regulation</keyword>
<dbReference type="PANTHER" id="PTHR33057">
    <property type="entry name" value="TRANSCRIPTION REPRESSOR OFP7-RELATED"/>
    <property type="match status" value="1"/>
</dbReference>
<evidence type="ECO:0000313" key="10">
    <source>
        <dbReference type="EMBL" id="RZB89453.1"/>
    </source>
</evidence>
<protein>
    <recommendedName>
        <fullName evidence="6">Transcription repressor</fullName>
    </recommendedName>
    <alternativeName>
        <fullName evidence="6">Ovate family protein</fullName>
    </alternativeName>
</protein>
<dbReference type="PANTHER" id="PTHR33057:SF199">
    <property type="entry name" value="TRANSCRIPTION REPRESSOR"/>
    <property type="match status" value="1"/>
</dbReference>
<evidence type="ECO:0000256" key="6">
    <source>
        <dbReference type="RuleBase" id="RU367028"/>
    </source>
</evidence>
<dbReference type="EMBL" id="QZWG01000010">
    <property type="protein sequence ID" value="RZB89453.1"/>
    <property type="molecule type" value="Genomic_DNA"/>
</dbReference>
<evidence type="ECO:0000256" key="2">
    <source>
        <dbReference type="ARBA" id="ARBA00022491"/>
    </source>
</evidence>
<keyword evidence="5 6" id="KW-0539">Nucleus</keyword>
<dbReference type="PROSITE" id="PS51754">
    <property type="entry name" value="OVATE"/>
    <property type="match status" value="1"/>
</dbReference>
<comment type="subcellular location">
    <subcellularLocation>
        <location evidence="1 6">Nucleus</location>
    </subcellularLocation>
</comment>
<dbReference type="Proteomes" id="UP000289340">
    <property type="component" value="Chromosome 10"/>
</dbReference>
<name>A0A0B2PMQ5_GLYSO</name>
<dbReference type="Pfam" id="PF04844">
    <property type="entry name" value="Ovate"/>
    <property type="match status" value="1"/>
</dbReference>
<evidence type="ECO:0000313" key="9">
    <source>
        <dbReference type="EMBL" id="KHN10380.1"/>
    </source>
</evidence>
<keyword evidence="2 6" id="KW-0678">Repressor</keyword>
<keyword evidence="4 6" id="KW-0804">Transcription</keyword>
<proteinExistence type="predicted"/>
<evidence type="ECO:0000256" key="3">
    <source>
        <dbReference type="ARBA" id="ARBA00023015"/>
    </source>
</evidence>
<gene>
    <name evidence="10" type="ORF">D0Y65_028339</name>
    <name evidence="9" type="ORF">glysoja_049636</name>
</gene>
<dbReference type="InterPro" id="IPR006458">
    <property type="entry name" value="Ovate_C"/>
</dbReference>
<feature type="compositionally biased region" description="Basic residues" evidence="7">
    <location>
        <begin position="20"/>
        <end position="30"/>
    </location>
</feature>
<organism evidence="9">
    <name type="scientific">Glycine soja</name>
    <name type="common">Wild soybean</name>
    <dbReference type="NCBI Taxonomy" id="3848"/>
    <lineage>
        <taxon>Eukaryota</taxon>
        <taxon>Viridiplantae</taxon>
        <taxon>Streptophyta</taxon>
        <taxon>Embryophyta</taxon>
        <taxon>Tracheophyta</taxon>
        <taxon>Spermatophyta</taxon>
        <taxon>Magnoliopsida</taxon>
        <taxon>eudicotyledons</taxon>
        <taxon>Gunneridae</taxon>
        <taxon>Pentapetalae</taxon>
        <taxon>rosids</taxon>
        <taxon>fabids</taxon>
        <taxon>Fabales</taxon>
        <taxon>Fabaceae</taxon>
        <taxon>Papilionoideae</taxon>
        <taxon>50 kb inversion clade</taxon>
        <taxon>NPAAA clade</taxon>
        <taxon>indigoferoid/millettioid clade</taxon>
        <taxon>Phaseoleae</taxon>
        <taxon>Glycine</taxon>
        <taxon>Glycine subgen. Soja</taxon>
    </lineage>
</organism>
<evidence type="ECO:0000259" key="8">
    <source>
        <dbReference type="PROSITE" id="PS51754"/>
    </source>
</evidence>
<sequence>MGKKSLKLPSLFKTKEPPRNQHHHHHHNHNPNHPWQFMPSCGHSKTLSFRGGDDDMFKTVNSVFFDPSAESTIETPKSWFTTSSESASISTESEDYHYCDGESLEMLVRGVRSERLFFEPGDTSSILEKAKASGFPFKESVVLAMESEDPYEDFKRSMEEMVESHGVRDWEGLEELLTWYLRVNGRNNHGFIVGAFVDLLFSLAASNGSITCSDSTSYSSAVSSFASSPLSGQNEIVEHGIGNENDGAVTS</sequence>
<evidence type="ECO:0000256" key="1">
    <source>
        <dbReference type="ARBA" id="ARBA00004123"/>
    </source>
</evidence>
<dbReference type="InterPro" id="IPR038933">
    <property type="entry name" value="Ovate"/>
</dbReference>
<evidence type="ECO:0000256" key="5">
    <source>
        <dbReference type="ARBA" id="ARBA00023242"/>
    </source>
</evidence>
<dbReference type="NCBIfam" id="TIGR01568">
    <property type="entry name" value="A_thal_3678"/>
    <property type="match status" value="1"/>
</dbReference>
<dbReference type="GO" id="GO:0005634">
    <property type="term" value="C:nucleus"/>
    <property type="evidence" value="ECO:0007669"/>
    <property type="project" value="UniProtKB-SubCell"/>
</dbReference>
<feature type="domain" description="OVATE" evidence="8">
    <location>
        <begin position="143"/>
        <end position="202"/>
    </location>
</feature>